<keyword evidence="4 7" id="KW-1133">Transmembrane helix</keyword>
<dbReference type="Proteomes" id="UP000183190">
    <property type="component" value="Unassembled WGS sequence"/>
</dbReference>
<evidence type="ECO:0000259" key="8">
    <source>
        <dbReference type="Pfam" id="PF01618"/>
    </source>
</evidence>
<feature type="transmembrane region" description="Helical" evidence="7">
    <location>
        <begin position="116"/>
        <end position="138"/>
    </location>
</feature>
<protein>
    <submittedName>
        <fullName evidence="9">Biopolymer transport protein ExbB</fullName>
    </submittedName>
</protein>
<name>A0A1H6HNT0_RUMFL</name>
<dbReference type="AlphaFoldDB" id="A0A1H6HNT0"/>
<evidence type="ECO:0000256" key="4">
    <source>
        <dbReference type="ARBA" id="ARBA00022989"/>
    </source>
</evidence>
<comment type="subcellular location">
    <subcellularLocation>
        <location evidence="1">Cell membrane</location>
        <topology evidence="1">Multi-pass membrane protein</topology>
    </subcellularLocation>
    <subcellularLocation>
        <location evidence="6">Membrane</location>
        <topology evidence="6">Multi-pass membrane protein</topology>
    </subcellularLocation>
</comment>
<sequence length="175" mass="20026">MSIITKLLQSIFSSDLYIGIAAVVTAIVCYKVKQCRKSVDNEIYDWEATSDDPYNVDKIDKIFDNYRKINFYYTFFITLISIFPLLGMLGTVFALLGLDMTNAEAISNAKSSFFDALTSTTWGIIFAITFKIINSIFFSDVEDLIQRHLALIKKLRKSGIDQSQKRRGYDYNEDT</sequence>
<feature type="transmembrane region" description="Helical" evidence="7">
    <location>
        <begin position="16"/>
        <end position="32"/>
    </location>
</feature>
<evidence type="ECO:0000256" key="6">
    <source>
        <dbReference type="RuleBase" id="RU004057"/>
    </source>
</evidence>
<evidence type="ECO:0000313" key="9">
    <source>
        <dbReference type="EMBL" id="SEH37126.1"/>
    </source>
</evidence>
<feature type="transmembrane region" description="Helical" evidence="7">
    <location>
        <begin position="71"/>
        <end position="96"/>
    </location>
</feature>
<dbReference type="Pfam" id="PF01618">
    <property type="entry name" value="MotA_ExbB"/>
    <property type="match status" value="1"/>
</dbReference>
<dbReference type="InterPro" id="IPR002898">
    <property type="entry name" value="MotA_ExbB_proton_chnl"/>
</dbReference>
<dbReference type="OrthoDB" id="1817994at2"/>
<accession>A0A1H6HNT0</accession>
<dbReference type="EMBL" id="FNWV01000001">
    <property type="protein sequence ID" value="SEH37126.1"/>
    <property type="molecule type" value="Genomic_DNA"/>
</dbReference>
<keyword evidence="6" id="KW-0813">Transport</keyword>
<organism evidence="9 10">
    <name type="scientific">Ruminococcus flavefaciens</name>
    <dbReference type="NCBI Taxonomy" id="1265"/>
    <lineage>
        <taxon>Bacteria</taxon>
        <taxon>Bacillati</taxon>
        <taxon>Bacillota</taxon>
        <taxon>Clostridia</taxon>
        <taxon>Eubacteriales</taxon>
        <taxon>Oscillospiraceae</taxon>
        <taxon>Ruminococcus</taxon>
    </lineage>
</organism>
<evidence type="ECO:0000256" key="5">
    <source>
        <dbReference type="ARBA" id="ARBA00023136"/>
    </source>
</evidence>
<evidence type="ECO:0000313" key="10">
    <source>
        <dbReference type="Proteomes" id="UP000183190"/>
    </source>
</evidence>
<dbReference type="GO" id="GO:0005886">
    <property type="term" value="C:plasma membrane"/>
    <property type="evidence" value="ECO:0007669"/>
    <property type="project" value="UniProtKB-SubCell"/>
</dbReference>
<evidence type="ECO:0000256" key="7">
    <source>
        <dbReference type="SAM" id="Phobius"/>
    </source>
</evidence>
<keyword evidence="5 7" id="KW-0472">Membrane</keyword>
<keyword evidence="3 7" id="KW-0812">Transmembrane</keyword>
<gene>
    <name evidence="9" type="ORF">SAMN02910265_00081</name>
</gene>
<evidence type="ECO:0000256" key="2">
    <source>
        <dbReference type="ARBA" id="ARBA00022475"/>
    </source>
</evidence>
<keyword evidence="2" id="KW-1003">Cell membrane</keyword>
<reference evidence="9 10" key="1">
    <citation type="submission" date="2016-10" db="EMBL/GenBank/DDBJ databases">
        <authorList>
            <person name="de Groot N.N."/>
        </authorList>
    </citation>
    <scope>NUCLEOTIDE SEQUENCE [LARGE SCALE GENOMIC DNA]</scope>
    <source>
        <strain evidence="9 10">YAD2003</strain>
    </source>
</reference>
<dbReference type="GO" id="GO:0015031">
    <property type="term" value="P:protein transport"/>
    <property type="evidence" value="ECO:0007669"/>
    <property type="project" value="UniProtKB-KW"/>
</dbReference>
<feature type="domain" description="MotA/TolQ/ExbB proton channel" evidence="8">
    <location>
        <begin position="68"/>
        <end position="147"/>
    </location>
</feature>
<evidence type="ECO:0000256" key="3">
    <source>
        <dbReference type="ARBA" id="ARBA00022692"/>
    </source>
</evidence>
<dbReference type="RefSeq" id="WP_074713944.1">
    <property type="nucleotide sequence ID" value="NZ_FNWV01000001.1"/>
</dbReference>
<evidence type="ECO:0000256" key="1">
    <source>
        <dbReference type="ARBA" id="ARBA00004651"/>
    </source>
</evidence>
<comment type="similarity">
    <text evidence="6">Belongs to the exbB/tolQ family.</text>
</comment>
<proteinExistence type="inferred from homology"/>
<keyword evidence="6" id="KW-0653">Protein transport</keyword>